<accession>A0A5B0PWA9</accession>
<proteinExistence type="predicted"/>
<evidence type="ECO:0000313" key="3">
    <source>
        <dbReference type="Proteomes" id="UP000325313"/>
    </source>
</evidence>
<dbReference type="AlphaFoldDB" id="A0A5B0PWA9"/>
<dbReference type="EMBL" id="VDEP01000311">
    <property type="protein sequence ID" value="KAA1105220.1"/>
    <property type="molecule type" value="Genomic_DNA"/>
</dbReference>
<organism evidence="2 3">
    <name type="scientific">Puccinia graminis f. sp. tritici</name>
    <dbReference type="NCBI Taxonomy" id="56615"/>
    <lineage>
        <taxon>Eukaryota</taxon>
        <taxon>Fungi</taxon>
        <taxon>Dikarya</taxon>
        <taxon>Basidiomycota</taxon>
        <taxon>Pucciniomycotina</taxon>
        <taxon>Pucciniomycetes</taxon>
        <taxon>Pucciniales</taxon>
        <taxon>Pucciniaceae</taxon>
        <taxon>Puccinia</taxon>
    </lineage>
</organism>
<name>A0A5B0PWA9_PUCGR</name>
<protein>
    <submittedName>
        <fullName evidence="2">Uncharacterized protein</fullName>
    </submittedName>
</protein>
<feature type="region of interest" description="Disordered" evidence="1">
    <location>
        <begin position="24"/>
        <end position="51"/>
    </location>
</feature>
<dbReference type="Proteomes" id="UP000325313">
    <property type="component" value="Unassembled WGS sequence"/>
</dbReference>
<gene>
    <name evidence="2" type="ORF">PGTUg99_014592</name>
</gene>
<comment type="caution">
    <text evidence="2">The sequence shown here is derived from an EMBL/GenBank/DDBJ whole genome shotgun (WGS) entry which is preliminary data.</text>
</comment>
<sequence length="78" mass="8964">MLRFTTFVYRVCCCMPSSFMERNLMEPGDETETHQTTERPTSTFPEPASNRPMDELMRAIGVACMIAFKSQVSATFWD</sequence>
<evidence type="ECO:0000313" key="2">
    <source>
        <dbReference type="EMBL" id="KAA1105220.1"/>
    </source>
</evidence>
<evidence type="ECO:0000256" key="1">
    <source>
        <dbReference type="SAM" id="MobiDB-lite"/>
    </source>
</evidence>
<reference evidence="2 3" key="1">
    <citation type="submission" date="2019-05" db="EMBL/GenBank/DDBJ databases">
        <title>Emergence of the Ug99 lineage of the wheat stem rust pathogen through somatic hybridization.</title>
        <authorList>
            <person name="Li F."/>
            <person name="Upadhyaya N.M."/>
            <person name="Sperschneider J."/>
            <person name="Matny O."/>
            <person name="Nguyen-Phuc H."/>
            <person name="Mago R."/>
            <person name="Raley C."/>
            <person name="Miller M.E."/>
            <person name="Silverstein K.A.T."/>
            <person name="Henningsen E."/>
            <person name="Hirsch C.D."/>
            <person name="Visser B."/>
            <person name="Pretorius Z.A."/>
            <person name="Steffenson B.J."/>
            <person name="Schwessinger B."/>
            <person name="Dodds P.N."/>
            <person name="Figueroa M."/>
        </authorList>
    </citation>
    <scope>NUCLEOTIDE SEQUENCE [LARGE SCALE GENOMIC DNA]</scope>
    <source>
        <strain evidence="2 3">Ug99</strain>
    </source>
</reference>